<feature type="domain" description="Tetrapyrrole biosynthesis uroporphyrinogen III synthase" evidence="8">
    <location>
        <begin position="77"/>
        <end position="301"/>
    </location>
</feature>
<dbReference type="GO" id="GO:0006782">
    <property type="term" value="P:protoporphyrinogen IX biosynthetic process"/>
    <property type="evidence" value="ECO:0007669"/>
    <property type="project" value="UniProtKB-UniRule"/>
</dbReference>
<dbReference type="GO" id="GO:0004852">
    <property type="term" value="F:uroporphyrinogen-III synthase activity"/>
    <property type="evidence" value="ECO:0007669"/>
    <property type="project" value="UniProtKB-UniRule"/>
</dbReference>
<gene>
    <name evidence="9" type="ORF">Vbra_17271</name>
</gene>
<comment type="similarity">
    <text evidence="2 7">Belongs to the uroporphyrinogen-III synthase family.</text>
</comment>
<comment type="function">
    <text evidence="7">Catalyzes cyclization of the linear tetrapyrrole, hydroxymethylbilane, to the macrocyclic uroporphyrinogen III.</text>
</comment>
<accession>A0A0G4GA72</accession>
<dbReference type="AlphaFoldDB" id="A0A0G4GA72"/>
<dbReference type="STRING" id="1169540.A0A0G4GA72"/>
<sequence>MLPMDSLALLHSAFCHSRLSPSPHHAPLLLSSSSALPSLSARAMTMTSPSPDESLVRVPGSFPPVALTREEGKNGKLRAMLEARGIPTVELPCIKTAVGRDRPRLPQVLTEEIFDWVCVTSPESAKVLVEGVREMAGRRELSIASIGAGTSAVLREGGMEPAFTPSRSTAQTLAQELPHKGNNRVLYPASALAQATLESGLADRGFDVTRLNTYTTLGIHQDGPHVLPSSMVEAARAARVVTFGSPSAVKGWTHLTAGDAPSPSPSVYAACIGPTSAEEARRSGVFAAVTCPDDPTMDGWLNATVEAVRMAIDQQRAA</sequence>
<dbReference type="SUPFAM" id="SSF69618">
    <property type="entry name" value="HemD-like"/>
    <property type="match status" value="1"/>
</dbReference>
<dbReference type="PANTHER" id="PTHR38042:SF1">
    <property type="entry name" value="UROPORPHYRINOGEN-III SYNTHASE, CHLOROPLASTIC"/>
    <property type="match status" value="1"/>
</dbReference>
<keyword evidence="10" id="KW-1185">Reference proteome</keyword>
<dbReference type="InterPro" id="IPR036108">
    <property type="entry name" value="4pyrrol_syn_uPrphyn_synt_sf"/>
</dbReference>
<dbReference type="EC" id="4.2.1.75" evidence="3 7"/>
<evidence type="ECO:0000313" key="10">
    <source>
        <dbReference type="Proteomes" id="UP000041254"/>
    </source>
</evidence>
<dbReference type="Gene3D" id="3.40.50.10090">
    <property type="match status" value="2"/>
</dbReference>
<evidence type="ECO:0000256" key="6">
    <source>
        <dbReference type="ARBA" id="ARBA00048617"/>
    </source>
</evidence>
<proteinExistence type="inferred from homology"/>
<dbReference type="OMA" id="WVESIME"/>
<comment type="pathway">
    <text evidence="1 7">Porphyrin-containing compound metabolism; protoporphyrin-IX biosynthesis; coproporphyrinogen-III from 5-aminolevulinate: step 3/4.</text>
</comment>
<dbReference type="InterPro" id="IPR003754">
    <property type="entry name" value="4pyrrol_synth_uPrphyn_synth"/>
</dbReference>
<evidence type="ECO:0000256" key="3">
    <source>
        <dbReference type="ARBA" id="ARBA00013109"/>
    </source>
</evidence>
<evidence type="ECO:0000256" key="5">
    <source>
        <dbReference type="ARBA" id="ARBA00023244"/>
    </source>
</evidence>
<dbReference type="CDD" id="cd06578">
    <property type="entry name" value="HemD"/>
    <property type="match status" value="1"/>
</dbReference>
<dbReference type="EMBL" id="CDMY01000604">
    <property type="protein sequence ID" value="CEM25869.1"/>
    <property type="molecule type" value="Genomic_DNA"/>
</dbReference>
<name>A0A0G4GA72_VITBC</name>
<evidence type="ECO:0000256" key="2">
    <source>
        <dbReference type="ARBA" id="ARBA00008133"/>
    </source>
</evidence>
<evidence type="ECO:0000259" key="8">
    <source>
        <dbReference type="Pfam" id="PF02602"/>
    </source>
</evidence>
<reference evidence="9 10" key="1">
    <citation type="submission" date="2014-11" db="EMBL/GenBank/DDBJ databases">
        <authorList>
            <person name="Zhu J."/>
            <person name="Qi W."/>
            <person name="Song R."/>
        </authorList>
    </citation>
    <scope>NUCLEOTIDE SEQUENCE [LARGE SCALE GENOMIC DNA]</scope>
</reference>
<evidence type="ECO:0000256" key="4">
    <source>
        <dbReference type="ARBA" id="ARBA00023239"/>
    </source>
</evidence>
<dbReference type="InParanoid" id="A0A0G4GA72"/>
<dbReference type="InterPro" id="IPR039793">
    <property type="entry name" value="UROS/Hem4"/>
</dbReference>
<keyword evidence="4 7" id="KW-0456">Lyase</keyword>
<organism evidence="9 10">
    <name type="scientific">Vitrella brassicaformis (strain CCMP3155)</name>
    <dbReference type="NCBI Taxonomy" id="1169540"/>
    <lineage>
        <taxon>Eukaryota</taxon>
        <taxon>Sar</taxon>
        <taxon>Alveolata</taxon>
        <taxon>Colpodellida</taxon>
        <taxon>Vitrellaceae</taxon>
        <taxon>Vitrella</taxon>
    </lineage>
</organism>
<evidence type="ECO:0000256" key="7">
    <source>
        <dbReference type="RuleBase" id="RU366031"/>
    </source>
</evidence>
<dbReference type="OrthoDB" id="443551at2759"/>
<comment type="catalytic activity">
    <reaction evidence="6 7">
        <text>hydroxymethylbilane = uroporphyrinogen III + H2O</text>
        <dbReference type="Rhea" id="RHEA:18965"/>
        <dbReference type="ChEBI" id="CHEBI:15377"/>
        <dbReference type="ChEBI" id="CHEBI:57308"/>
        <dbReference type="ChEBI" id="CHEBI:57845"/>
        <dbReference type="EC" id="4.2.1.75"/>
    </reaction>
</comment>
<dbReference type="VEuPathDB" id="CryptoDB:Vbra_17271"/>
<dbReference type="Proteomes" id="UP000041254">
    <property type="component" value="Unassembled WGS sequence"/>
</dbReference>
<dbReference type="UniPathway" id="UPA00251">
    <property type="reaction ID" value="UER00320"/>
</dbReference>
<evidence type="ECO:0000313" key="9">
    <source>
        <dbReference type="EMBL" id="CEM25869.1"/>
    </source>
</evidence>
<dbReference type="GO" id="GO:0006780">
    <property type="term" value="P:uroporphyrinogen III biosynthetic process"/>
    <property type="evidence" value="ECO:0007669"/>
    <property type="project" value="UniProtKB-UniRule"/>
</dbReference>
<keyword evidence="5 7" id="KW-0627">Porphyrin biosynthesis</keyword>
<dbReference type="Pfam" id="PF02602">
    <property type="entry name" value="HEM4"/>
    <property type="match status" value="1"/>
</dbReference>
<dbReference type="PANTHER" id="PTHR38042">
    <property type="entry name" value="UROPORPHYRINOGEN-III SYNTHASE, CHLOROPLASTIC"/>
    <property type="match status" value="1"/>
</dbReference>
<protein>
    <recommendedName>
        <fullName evidence="3 7">Uroporphyrinogen-III synthase</fullName>
        <ecNumber evidence="3 7">4.2.1.75</ecNumber>
    </recommendedName>
</protein>
<evidence type="ECO:0000256" key="1">
    <source>
        <dbReference type="ARBA" id="ARBA00004772"/>
    </source>
</evidence>